<evidence type="ECO:0000313" key="1">
    <source>
        <dbReference type="EMBL" id="NKY37141.1"/>
    </source>
</evidence>
<reference evidence="1 2" key="1">
    <citation type="submission" date="2020-04" db="EMBL/GenBank/DDBJ databases">
        <title>MicrobeNet Type strains.</title>
        <authorList>
            <person name="Nicholson A.C."/>
        </authorList>
    </citation>
    <scope>NUCLEOTIDE SEQUENCE [LARGE SCALE GENOMIC DNA]</scope>
    <source>
        <strain evidence="1 2">DSM 45078</strain>
    </source>
</reference>
<gene>
    <name evidence="1" type="ORF">HGA13_29325</name>
</gene>
<keyword evidence="2" id="KW-1185">Reference proteome</keyword>
<name>A0A846XLC4_9NOCA</name>
<comment type="caution">
    <text evidence="1">The sequence shown here is derived from an EMBL/GenBank/DDBJ whole genome shotgun (WGS) entry which is preliminary data.</text>
</comment>
<protein>
    <submittedName>
        <fullName evidence="1">Uncharacterized protein</fullName>
    </submittedName>
</protein>
<dbReference type="SUPFAM" id="SSF160424">
    <property type="entry name" value="BH3703-like"/>
    <property type="match status" value="1"/>
</dbReference>
<accession>A0A846XLC4</accession>
<dbReference type="InterPro" id="IPR036170">
    <property type="entry name" value="YezG-like_sf"/>
</dbReference>
<dbReference type="EMBL" id="JAAXOO010000008">
    <property type="protein sequence ID" value="NKY37141.1"/>
    <property type="molecule type" value="Genomic_DNA"/>
</dbReference>
<dbReference type="Proteomes" id="UP000565715">
    <property type="component" value="Unassembled WGS sequence"/>
</dbReference>
<dbReference type="AlphaFoldDB" id="A0A846XLC4"/>
<evidence type="ECO:0000313" key="2">
    <source>
        <dbReference type="Proteomes" id="UP000565715"/>
    </source>
</evidence>
<proteinExistence type="predicted"/>
<sequence length="454" mass="49054">MHQVARKLAAEGPAGWQRLDAVFAATVVASTGTALYTGEDQRLVARTTPSPEVMTLVRDHRRLSSGFGDGPWWRLLFALTSEGRIEVDYDFGAEPFPDDQLFAPEAYRADLEAYPRENLPVWLAAHIRHADRQLRPPEVAAARAGAARESGNGAAVADSSLPPLPLMAARWAVLSAAFVAARSQWGPRLMPAMRWFEGATRSGCSLYTLPGGRAVLSGGKWDGPELDAAYNRGAPLPDLYRGAPYWVADPVLNHRANRGLLTFCYWWENGRWHRGDSPEPGDFAEAIPGLHTAADVARIVTGLLGEQTTERQVAAVDSLIAAAEAGVVTRGMLVEAFGGDGTFDIDNAYYQLLMGAVAAPDPISAADAVARVTGYLTESDTDTSAYPPDALRADRVTAGWMVYAPVEPGEIAIGRAIFYVADDGALERSSSSVAPSQYLPGFERRFRERIRAVV</sequence>
<organism evidence="1 2">
    <name type="scientific">Nocardia speluncae</name>
    <dbReference type="NCBI Taxonomy" id="419477"/>
    <lineage>
        <taxon>Bacteria</taxon>
        <taxon>Bacillati</taxon>
        <taxon>Actinomycetota</taxon>
        <taxon>Actinomycetes</taxon>
        <taxon>Mycobacteriales</taxon>
        <taxon>Nocardiaceae</taxon>
        <taxon>Nocardia</taxon>
    </lineage>
</organism>